<dbReference type="InParanoid" id="A0A409XU45"/>
<proteinExistence type="predicted"/>
<dbReference type="OrthoDB" id="3183767at2759"/>
<dbReference type="EMBL" id="NHYD01000371">
    <property type="protein sequence ID" value="PPQ94349.1"/>
    <property type="molecule type" value="Genomic_DNA"/>
</dbReference>
<sequence length="107" mass="12410">MALAQEAQDLDTHPYTYGHIRWFESDESYATGWNAQQLDHISFVNANLSGAFSFLDPTKVIHATHLIMVFAHGSMSQLLQGKSIARLDTDYDLENKHEDWRYFYVNR</sequence>
<protein>
    <submittedName>
        <fullName evidence="1">Uncharacterized protein</fullName>
    </submittedName>
</protein>
<name>A0A409XU45_PSICY</name>
<gene>
    <name evidence="1" type="ORF">CVT25_000395</name>
</gene>
<dbReference type="Proteomes" id="UP000283269">
    <property type="component" value="Unassembled WGS sequence"/>
</dbReference>
<organism evidence="1 2">
    <name type="scientific">Psilocybe cyanescens</name>
    <dbReference type="NCBI Taxonomy" id="93625"/>
    <lineage>
        <taxon>Eukaryota</taxon>
        <taxon>Fungi</taxon>
        <taxon>Dikarya</taxon>
        <taxon>Basidiomycota</taxon>
        <taxon>Agaricomycotina</taxon>
        <taxon>Agaricomycetes</taxon>
        <taxon>Agaricomycetidae</taxon>
        <taxon>Agaricales</taxon>
        <taxon>Agaricineae</taxon>
        <taxon>Strophariaceae</taxon>
        <taxon>Psilocybe</taxon>
    </lineage>
</organism>
<evidence type="ECO:0000313" key="2">
    <source>
        <dbReference type="Proteomes" id="UP000283269"/>
    </source>
</evidence>
<reference evidence="1 2" key="1">
    <citation type="journal article" date="2018" name="Evol. Lett.">
        <title>Horizontal gene cluster transfer increased hallucinogenic mushroom diversity.</title>
        <authorList>
            <person name="Reynolds H.T."/>
            <person name="Vijayakumar V."/>
            <person name="Gluck-Thaler E."/>
            <person name="Korotkin H.B."/>
            <person name="Matheny P.B."/>
            <person name="Slot J.C."/>
        </authorList>
    </citation>
    <scope>NUCLEOTIDE SEQUENCE [LARGE SCALE GENOMIC DNA]</scope>
    <source>
        <strain evidence="1 2">2631</strain>
    </source>
</reference>
<accession>A0A409XU45</accession>
<dbReference type="STRING" id="93625.A0A409XU45"/>
<comment type="caution">
    <text evidence="1">The sequence shown here is derived from an EMBL/GenBank/DDBJ whole genome shotgun (WGS) entry which is preliminary data.</text>
</comment>
<evidence type="ECO:0000313" key="1">
    <source>
        <dbReference type="EMBL" id="PPQ94349.1"/>
    </source>
</evidence>
<dbReference type="AlphaFoldDB" id="A0A409XU45"/>
<keyword evidence="2" id="KW-1185">Reference proteome</keyword>